<accession>A0A286E9F2</accession>
<dbReference type="EMBL" id="OCNE01000032">
    <property type="protein sequence ID" value="SOD67555.1"/>
    <property type="molecule type" value="Genomic_DNA"/>
</dbReference>
<protein>
    <submittedName>
        <fullName evidence="1">Uncharacterized protein</fullName>
    </submittedName>
</protein>
<evidence type="ECO:0000313" key="2">
    <source>
        <dbReference type="Proteomes" id="UP000219072"/>
    </source>
</evidence>
<organism evidence="1 2">
    <name type="scientific">Streptomyces zhaozhouensis</name>
    <dbReference type="NCBI Taxonomy" id="1300267"/>
    <lineage>
        <taxon>Bacteria</taxon>
        <taxon>Bacillati</taxon>
        <taxon>Actinomycetota</taxon>
        <taxon>Actinomycetes</taxon>
        <taxon>Kitasatosporales</taxon>
        <taxon>Streptomycetaceae</taxon>
        <taxon>Streptomyces</taxon>
    </lineage>
</organism>
<dbReference type="OrthoDB" id="3689067at2"/>
<gene>
    <name evidence="1" type="ORF">SAMN06297387_1325</name>
</gene>
<dbReference type="NCBIfam" id="NF033852">
    <property type="entry name" value="fulvocin_rel"/>
    <property type="match status" value="1"/>
</dbReference>
<sequence>MLPLEHPEVVGWARARRRAPTLFAVDPGGEAVGAWSGAAMATRLGWRLGLRRSVRVLGALGRLRREARGRPEPVRPGAGGRWRSGARLWREARGRPEPVRPGAGGRWRSGARLWWVVGGLGVAAGIVLAGRTPAFAERSCAAARAWVAERGAAAPTRFAEIIRYPMTYRRALYTALTPELKSRFWLDHLRSYAETRPAFSPEQAGVHHGVLLLASEPRHFDAGRQPIRRARELRESAEAAFGREAARELIGSLGPAVPGSAPVSVRLAARPTGECAEGSDWCDAGFGCGRRAPDCVFRDGCGDLGFYVCDGLCLVA</sequence>
<keyword evidence="2" id="KW-1185">Reference proteome</keyword>
<dbReference type="Proteomes" id="UP000219072">
    <property type="component" value="Unassembled WGS sequence"/>
</dbReference>
<dbReference type="AlphaFoldDB" id="A0A286E9F2"/>
<name>A0A286E9F2_9ACTN</name>
<evidence type="ECO:0000313" key="1">
    <source>
        <dbReference type="EMBL" id="SOD67555.1"/>
    </source>
</evidence>
<dbReference type="RefSeq" id="WP_097234041.1">
    <property type="nucleotide sequence ID" value="NZ_OCNE01000032.1"/>
</dbReference>
<proteinExistence type="predicted"/>
<reference evidence="1 2" key="1">
    <citation type="submission" date="2017-09" db="EMBL/GenBank/DDBJ databases">
        <authorList>
            <person name="Ehlers B."/>
            <person name="Leendertz F.H."/>
        </authorList>
    </citation>
    <scope>NUCLEOTIDE SEQUENCE [LARGE SCALE GENOMIC DNA]</scope>
    <source>
        <strain evidence="1 2">CGMCC 4.7095</strain>
    </source>
</reference>